<evidence type="ECO:0000256" key="15">
    <source>
        <dbReference type="ARBA" id="ARBA00047899"/>
    </source>
</evidence>
<dbReference type="PaxDb" id="3218-PP1S38_96V6.1"/>
<sequence length="920" mass="102197">MRSFPFQRFILQGFFWFFLLILQYVHLSEAQDTLVTKHLTLSIDCGATAEYKDANNITWVPDDSFIRTGVKVPNATSQVDNSYRRYQSSRYFPEKAVNKFCYDLPATNGTTYLVRTTFVHVNLTKDTQSDTSTSFQLHIDSTNVAIINAQSKKLFNNSSNWTHVEEVIMSAVAKNIYVCLAREIGVPFINSIELRALDPQMYQKVHQGYMLITNYRYDMGGDQDVSYPIDVYDRLWLKNPISNVPGYRNLSVTTSNVTTGDSTLSPDNAPERVLNTAIDWPKGTNVSIPFNVSEDGNYVVLLWFAELIPDDGRRIFEVGVDGIWSAPISQLGVAEFSLRAYEWGYDSLNLSRTSQISFNATEDSNQGPILNAMEVYKVSEPIQPRTDDRDVAAIDAIKEHWASLSRWAADPCLYLPYKWVSCSLVPIPRITSLDFVGFNLTGSIPGAAALSNLSELIFLSFENNSLSGPVPDLSFLTKLEQLHLQNNNLTGQFPAWVVNLASLQVLRVEGNNFTGYVPQSLFNKTRFTFTYTSTGLCTGPSPTNCTALRDAETPSESSKTPSGTSSLLGILFGCMAAGFGASIIFGLVCVFVLKPRRASSSYSTRHLLKEDPEAGSDCGAKGPLIGYSFMDVVNATNNFKEQIGEGSYGPTYKGRLSDGKEVLVKRCRPSRKLSTLQFLAEVEHLSKIRHRNLVSLLGYCKESQEQILVYEYLSNGDLRTYLHGGEKPLSSSARLAIALDVALGLQYLHVGRNPGIIHRNVKPANILLSKKMVAKVADFGFVEFTGEKDSKLRGYSVDLTGITGYLDPEFVTGNCHLTDKSDVYGFGVTLLELITGKEVIDKTVTNRDPLLIEWMRPLLAAGKIKDVVDPSLDDDYDEECMCKVAKLGMMCVEPRALDRPTMADVVADLREAMGEMEESA</sequence>
<dbReference type="Gene3D" id="2.60.120.430">
    <property type="entry name" value="Galactose-binding lectin"/>
    <property type="match status" value="2"/>
</dbReference>
<dbReference type="AlphaFoldDB" id="A0A2K1L7H9"/>
<evidence type="ECO:0000256" key="2">
    <source>
        <dbReference type="ARBA" id="ARBA00012513"/>
    </source>
</evidence>
<dbReference type="Gramene" id="Pp3c1_9180V3.1">
    <property type="protein sequence ID" value="Pp3c1_9180V3.1"/>
    <property type="gene ID" value="Pp3c1_9180"/>
</dbReference>
<feature type="domain" description="Protein kinase" evidence="19">
    <location>
        <begin position="637"/>
        <end position="913"/>
    </location>
</feature>
<gene>
    <name evidence="21" type="primary">LOC112289382</name>
    <name evidence="20" type="ORF">PHYPA_000423</name>
</gene>
<keyword evidence="13 17" id="KW-0472">Membrane</keyword>
<dbReference type="PANTHER" id="PTHR45631">
    <property type="entry name" value="OS07G0107800 PROTEIN-RELATED"/>
    <property type="match status" value="1"/>
</dbReference>
<evidence type="ECO:0000256" key="11">
    <source>
        <dbReference type="ARBA" id="ARBA00022840"/>
    </source>
</evidence>
<comment type="catalytic activity">
    <reaction evidence="16">
        <text>L-seryl-[protein] + ATP = O-phospho-L-seryl-[protein] + ADP + H(+)</text>
        <dbReference type="Rhea" id="RHEA:17989"/>
        <dbReference type="Rhea" id="RHEA-COMP:9863"/>
        <dbReference type="Rhea" id="RHEA-COMP:11604"/>
        <dbReference type="ChEBI" id="CHEBI:15378"/>
        <dbReference type="ChEBI" id="CHEBI:29999"/>
        <dbReference type="ChEBI" id="CHEBI:30616"/>
        <dbReference type="ChEBI" id="CHEBI:83421"/>
        <dbReference type="ChEBI" id="CHEBI:456216"/>
        <dbReference type="EC" id="2.7.11.1"/>
    </reaction>
</comment>
<evidence type="ECO:0000313" key="22">
    <source>
        <dbReference type="Proteomes" id="UP000006727"/>
    </source>
</evidence>
<dbReference type="Pfam" id="PF12819">
    <property type="entry name" value="Malectin_like"/>
    <property type="match status" value="1"/>
</dbReference>
<keyword evidence="8" id="KW-0677">Repeat</keyword>
<dbReference type="OrthoDB" id="1111193at2759"/>
<dbReference type="EC" id="2.7.11.1" evidence="2"/>
<evidence type="ECO:0000256" key="7">
    <source>
        <dbReference type="ARBA" id="ARBA00022729"/>
    </source>
</evidence>
<dbReference type="EnsemblPlants" id="Pp3c1_9180V3.1">
    <property type="protein sequence ID" value="Pp3c1_9180V3.1"/>
    <property type="gene ID" value="Pp3c1_9180"/>
</dbReference>
<dbReference type="InterPro" id="IPR011009">
    <property type="entry name" value="Kinase-like_dom_sf"/>
</dbReference>
<evidence type="ECO:0000256" key="12">
    <source>
        <dbReference type="ARBA" id="ARBA00022989"/>
    </source>
</evidence>
<dbReference type="Gramene" id="Pp3c1_9180V3.2">
    <property type="protein sequence ID" value="Pp3c1_9180V3.2"/>
    <property type="gene ID" value="Pp3c1_9180"/>
</dbReference>
<comment type="subcellular location">
    <subcellularLocation>
        <location evidence="1">Membrane</location>
        <topology evidence="1">Single-pass membrane protein</topology>
    </subcellularLocation>
</comment>
<dbReference type="KEGG" id="ppp:112289382"/>
<evidence type="ECO:0000256" key="5">
    <source>
        <dbReference type="ARBA" id="ARBA00022679"/>
    </source>
</evidence>
<feature type="chain" id="PRO_5043158422" description="non-specific serine/threonine protein kinase" evidence="18">
    <location>
        <begin position="31"/>
        <end position="920"/>
    </location>
</feature>
<feature type="transmembrane region" description="Helical" evidence="17">
    <location>
        <begin position="567"/>
        <end position="593"/>
    </location>
</feature>
<evidence type="ECO:0000256" key="9">
    <source>
        <dbReference type="ARBA" id="ARBA00022741"/>
    </source>
</evidence>
<feature type="signal peptide" evidence="18">
    <location>
        <begin position="1"/>
        <end position="30"/>
    </location>
</feature>
<keyword evidence="22" id="KW-1185">Reference proteome</keyword>
<keyword evidence="11" id="KW-0067">ATP-binding</keyword>
<dbReference type="InterPro" id="IPR001245">
    <property type="entry name" value="Ser-Thr/Tyr_kinase_cat_dom"/>
</dbReference>
<dbReference type="Gene3D" id="1.10.510.10">
    <property type="entry name" value="Transferase(Phosphotransferase) domain 1"/>
    <property type="match status" value="1"/>
</dbReference>
<reference evidence="20 22" key="1">
    <citation type="journal article" date="2008" name="Science">
        <title>The Physcomitrella genome reveals evolutionary insights into the conquest of land by plants.</title>
        <authorList>
            <person name="Rensing S."/>
            <person name="Lang D."/>
            <person name="Zimmer A."/>
            <person name="Terry A."/>
            <person name="Salamov A."/>
            <person name="Shapiro H."/>
            <person name="Nishiyama T."/>
            <person name="Perroud P.-F."/>
            <person name="Lindquist E."/>
            <person name="Kamisugi Y."/>
            <person name="Tanahashi T."/>
            <person name="Sakakibara K."/>
            <person name="Fujita T."/>
            <person name="Oishi K."/>
            <person name="Shin-I T."/>
            <person name="Kuroki Y."/>
            <person name="Toyoda A."/>
            <person name="Suzuki Y."/>
            <person name="Hashimoto A."/>
            <person name="Yamaguchi K."/>
            <person name="Sugano A."/>
            <person name="Kohara Y."/>
            <person name="Fujiyama A."/>
            <person name="Anterola A."/>
            <person name="Aoki S."/>
            <person name="Ashton N."/>
            <person name="Barbazuk W.B."/>
            <person name="Barker E."/>
            <person name="Bennetzen J."/>
            <person name="Bezanilla M."/>
            <person name="Blankenship R."/>
            <person name="Cho S.H."/>
            <person name="Dutcher S."/>
            <person name="Estelle M."/>
            <person name="Fawcett J.A."/>
            <person name="Gundlach H."/>
            <person name="Hanada K."/>
            <person name="Heyl A."/>
            <person name="Hicks K.A."/>
            <person name="Hugh J."/>
            <person name="Lohr M."/>
            <person name="Mayer K."/>
            <person name="Melkozernov A."/>
            <person name="Murata T."/>
            <person name="Nelson D."/>
            <person name="Pils B."/>
            <person name="Prigge M."/>
            <person name="Reiss B."/>
            <person name="Renner T."/>
            <person name="Rombauts S."/>
            <person name="Rushton P."/>
            <person name="Sanderfoot A."/>
            <person name="Schween G."/>
            <person name="Shiu S.-H."/>
            <person name="Stueber K."/>
            <person name="Theodoulou F.L."/>
            <person name="Tu H."/>
            <person name="Van de Peer Y."/>
            <person name="Verrier P.J."/>
            <person name="Waters E."/>
            <person name="Wood A."/>
            <person name="Yang L."/>
            <person name="Cove D."/>
            <person name="Cuming A."/>
            <person name="Hasebe M."/>
            <person name="Lucas S."/>
            <person name="Mishler D.B."/>
            <person name="Reski R."/>
            <person name="Grigoriev I."/>
            <person name="Quatrano R.S."/>
            <person name="Boore J.L."/>
        </authorList>
    </citation>
    <scope>NUCLEOTIDE SEQUENCE [LARGE SCALE GENOMIC DNA]</scope>
    <source>
        <strain evidence="21 22">cv. Gransden 2004</strain>
    </source>
</reference>
<protein>
    <recommendedName>
        <fullName evidence="2">non-specific serine/threonine protein kinase</fullName>
        <ecNumber evidence="2">2.7.11.1</ecNumber>
    </recommendedName>
</protein>
<evidence type="ECO:0000256" key="1">
    <source>
        <dbReference type="ARBA" id="ARBA00004167"/>
    </source>
</evidence>
<dbReference type="Pfam" id="PF00560">
    <property type="entry name" value="LRR_1"/>
    <property type="match status" value="1"/>
</dbReference>
<organism evidence="20">
    <name type="scientific">Physcomitrium patens</name>
    <name type="common">Spreading-leaved earth moss</name>
    <name type="synonym">Physcomitrella patens</name>
    <dbReference type="NCBI Taxonomy" id="3218"/>
    <lineage>
        <taxon>Eukaryota</taxon>
        <taxon>Viridiplantae</taxon>
        <taxon>Streptophyta</taxon>
        <taxon>Embryophyta</taxon>
        <taxon>Bryophyta</taxon>
        <taxon>Bryophytina</taxon>
        <taxon>Bryopsida</taxon>
        <taxon>Funariidae</taxon>
        <taxon>Funariales</taxon>
        <taxon>Funariaceae</taxon>
        <taxon>Physcomitrium</taxon>
    </lineage>
</organism>
<keyword evidence="6 17" id="KW-0812">Transmembrane</keyword>
<evidence type="ECO:0000256" key="6">
    <source>
        <dbReference type="ARBA" id="ARBA00022692"/>
    </source>
</evidence>
<evidence type="ECO:0000256" key="10">
    <source>
        <dbReference type="ARBA" id="ARBA00022777"/>
    </source>
</evidence>
<dbReference type="FunFam" id="3.30.200.20:FF:000039">
    <property type="entry name" value="receptor-like protein kinase FERONIA"/>
    <property type="match status" value="1"/>
</dbReference>
<dbReference type="FunFam" id="3.80.10.10:FF:000041">
    <property type="entry name" value="LRR receptor-like serine/threonine-protein kinase ERECTA"/>
    <property type="match status" value="1"/>
</dbReference>
<reference evidence="21" key="3">
    <citation type="submission" date="2020-12" db="UniProtKB">
        <authorList>
            <consortium name="EnsemblPlants"/>
        </authorList>
    </citation>
    <scope>IDENTIFICATION</scope>
</reference>
<dbReference type="InterPro" id="IPR024788">
    <property type="entry name" value="Malectin-like_Carb-bd_dom"/>
</dbReference>
<evidence type="ECO:0000256" key="17">
    <source>
        <dbReference type="SAM" id="Phobius"/>
    </source>
</evidence>
<dbReference type="InterPro" id="IPR001611">
    <property type="entry name" value="Leu-rich_rpt"/>
</dbReference>
<keyword evidence="12 17" id="KW-1133">Transmembrane helix</keyword>
<dbReference type="GeneID" id="112289382"/>
<proteinExistence type="predicted"/>
<evidence type="ECO:0000259" key="19">
    <source>
        <dbReference type="PROSITE" id="PS50011"/>
    </source>
</evidence>
<keyword evidence="4" id="KW-0433">Leucine-rich repeat</keyword>
<dbReference type="SUPFAM" id="SSF56112">
    <property type="entry name" value="Protein kinase-like (PK-like)"/>
    <property type="match status" value="1"/>
</dbReference>
<name>A0A2K1L7H9_PHYPA</name>
<keyword evidence="5" id="KW-0808">Transferase</keyword>
<dbReference type="Gene3D" id="3.80.10.10">
    <property type="entry name" value="Ribonuclease Inhibitor"/>
    <property type="match status" value="1"/>
</dbReference>
<dbReference type="RefSeq" id="XP_024390317.1">
    <property type="nucleotide sequence ID" value="XM_024534549.2"/>
</dbReference>
<evidence type="ECO:0000256" key="18">
    <source>
        <dbReference type="SAM" id="SignalP"/>
    </source>
</evidence>
<evidence type="ECO:0000256" key="13">
    <source>
        <dbReference type="ARBA" id="ARBA00023136"/>
    </source>
</evidence>
<evidence type="ECO:0000256" key="16">
    <source>
        <dbReference type="ARBA" id="ARBA00048679"/>
    </source>
</evidence>
<comment type="catalytic activity">
    <reaction evidence="15">
        <text>L-threonyl-[protein] + ATP = O-phospho-L-threonyl-[protein] + ADP + H(+)</text>
        <dbReference type="Rhea" id="RHEA:46608"/>
        <dbReference type="Rhea" id="RHEA-COMP:11060"/>
        <dbReference type="Rhea" id="RHEA-COMP:11605"/>
        <dbReference type="ChEBI" id="CHEBI:15378"/>
        <dbReference type="ChEBI" id="CHEBI:30013"/>
        <dbReference type="ChEBI" id="CHEBI:30616"/>
        <dbReference type="ChEBI" id="CHEBI:61977"/>
        <dbReference type="ChEBI" id="CHEBI:456216"/>
        <dbReference type="EC" id="2.7.11.1"/>
    </reaction>
</comment>
<evidence type="ECO:0000256" key="3">
    <source>
        <dbReference type="ARBA" id="ARBA00022527"/>
    </source>
</evidence>
<dbReference type="SUPFAM" id="SSF52058">
    <property type="entry name" value="L domain-like"/>
    <property type="match status" value="1"/>
</dbReference>
<reference evidence="20 22" key="2">
    <citation type="journal article" date="2018" name="Plant J.">
        <title>The Physcomitrella patens chromosome-scale assembly reveals moss genome structure and evolution.</title>
        <authorList>
            <person name="Lang D."/>
            <person name="Ullrich K.K."/>
            <person name="Murat F."/>
            <person name="Fuchs J."/>
            <person name="Jenkins J."/>
            <person name="Haas F.B."/>
            <person name="Piednoel M."/>
            <person name="Gundlach H."/>
            <person name="Van Bel M."/>
            <person name="Meyberg R."/>
            <person name="Vives C."/>
            <person name="Morata J."/>
            <person name="Symeonidi A."/>
            <person name="Hiss M."/>
            <person name="Muchero W."/>
            <person name="Kamisugi Y."/>
            <person name="Saleh O."/>
            <person name="Blanc G."/>
            <person name="Decker E.L."/>
            <person name="van Gessel N."/>
            <person name="Grimwood J."/>
            <person name="Hayes R.D."/>
            <person name="Graham S.W."/>
            <person name="Gunter L.E."/>
            <person name="McDaniel S.F."/>
            <person name="Hoernstein S.N.W."/>
            <person name="Larsson A."/>
            <person name="Li F.W."/>
            <person name="Perroud P.F."/>
            <person name="Phillips J."/>
            <person name="Ranjan P."/>
            <person name="Rokshar D.S."/>
            <person name="Rothfels C.J."/>
            <person name="Schneider L."/>
            <person name="Shu S."/>
            <person name="Stevenson D.W."/>
            <person name="Thummler F."/>
            <person name="Tillich M."/>
            <person name="Villarreal Aguilar J.C."/>
            <person name="Widiez T."/>
            <person name="Wong G.K."/>
            <person name="Wymore A."/>
            <person name="Zhang Y."/>
            <person name="Zimmer A.D."/>
            <person name="Quatrano R.S."/>
            <person name="Mayer K.F.X."/>
            <person name="Goodstein D."/>
            <person name="Casacuberta J.M."/>
            <person name="Vandepoele K."/>
            <person name="Reski R."/>
            <person name="Cuming A.C."/>
            <person name="Tuskan G.A."/>
            <person name="Maumus F."/>
            <person name="Salse J."/>
            <person name="Schmutz J."/>
            <person name="Rensing S.A."/>
        </authorList>
    </citation>
    <scope>NUCLEOTIDE SEQUENCE [LARGE SCALE GENOMIC DNA]</scope>
    <source>
        <strain evidence="21 22">cv. Gransden 2004</strain>
    </source>
</reference>
<dbReference type="Pfam" id="PF07714">
    <property type="entry name" value="PK_Tyr_Ser-Thr"/>
    <property type="match status" value="1"/>
</dbReference>
<dbReference type="InterPro" id="IPR032675">
    <property type="entry name" value="LRR_dom_sf"/>
</dbReference>
<keyword evidence="14" id="KW-0325">Glycoprotein</keyword>
<dbReference type="GO" id="GO:0005524">
    <property type="term" value="F:ATP binding"/>
    <property type="evidence" value="ECO:0007669"/>
    <property type="project" value="UniProtKB-KW"/>
</dbReference>
<dbReference type="STRING" id="3218.A0A2K1L7H9"/>
<keyword evidence="9" id="KW-0547">Nucleotide-binding</keyword>
<dbReference type="EnsemblPlants" id="Pp3c1_9180V3.2">
    <property type="protein sequence ID" value="Pp3c1_9180V3.2"/>
    <property type="gene ID" value="Pp3c1_9180"/>
</dbReference>
<evidence type="ECO:0000313" key="21">
    <source>
        <dbReference type="EnsemblPlants" id="Pp3c1_9180V3.1"/>
    </source>
</evidence>
<dbReference type="InterPro" id="IPR000719">
    <property type="entry name" value="Prot_kinase_dom"/>
</dbReference>
<dbReference type="PANTHER" id="PTHR45631:SF68">
    <property type="entry name" value="REPEAT FAMILY PROTEIN, PUTATIVE, EXPRESSED-RELATED"/>
    <property type="match status" value="1"/>
</dbReference>
<dbReference type="Proteomes" id="UP000006727">
    <property type="component" value="Chromosome 1"/>
</dbReference>
<evidence type="ECO:0000256" key="14">
    <source>
        <dbReference type="ARBA" id="ARBA00023180"/>
    </source>
</evidence>
<keyword evidence="10" id="KW-0418">Kinase</keyword>
<evidence type="ECO:0000313" key="20">
    <source>
        <dbReference type="EMBL" id="PNR61999.1"/>
    </source>
</evidence>
<evidence type="ECO:0000256" key="8">
    <source>
        <dbReference type="ARBA" id="ARBA00022737"/>
    </source>
</evidence>
<keyword evidence="7 18" id="KW-0732">Signal</keyword>
<dbReference type="GO" id="GO:0004674">
    <property type="term" value="F:protein serine/threonine kinase activity"/>
    <property type="evidence" value="ECO:0007669"/>
    <property type="project" value="UniProtKB-KW"/>
</dbReference>
<dbReference type="GO" id="GO:0016020">
    <property type="term" value="C:membrane"/>
    <property type="evidence" value="ECO:0007669"/>
    <property type="project" value="UniProtKB-SubCell"/>
</dbReference>
<dbReference type="PROSITE" id="PS50011">
    <property type="entry name" value="PROTEIN_KINASE_DOM"/>
    <property type="match status" value="1"/>
</dbReference>
<dbReference type="Gene3D" id="3.30.200.20">
    <property type="entry name" value="Phosphorylase Kinase, domain 1"/>
    <property type="match status" value="1"/>
</dbReference>
<evidence type="ECO:0000256" key="4">
    <source>
        <dbReference type="ARBA" id="ARBA00022614"/>
    </source>
</evidence>
<accession>A0A2K1L7H9</accession>
<dbReference type="EMBL" id="ABEU02000001">
    <property type="protein sequence ID" value="PNR61999.1"/>
    <property type="molecule type" value="Genomic_DNA"/>
</dbReference>
<keyword evidence="3" id="KW-0723">Serine/threonine-protein kinase</keyword>